<evidence type="ECO:0000259" key="2">
    <source>
        <dbReference type="Pfam" id="PF20499"/>
    </source>
</evidence>
<evidence type="ECO:0000313" key="3">
    <source>
        <dbReference type="EMBL" id="KAJ8352010.1"/>
    </source>
</evidence>
<dbReference type="PANTHER" id="PTHR47773">
    <property type="entry name" value="SI:DKEY-9I5.2-RELATED"/>
    <property type="match status" value="1"/>
</dbReference>
<accession>A0A9Q1F6H2</accession>
<dbReference type="OrthoDB" id="8931359at2759"/>
<feature type="region of interest" description="Disordered" evidence="1">
    <location>
        <begin position="980"/>
        <end position="1021"/>
    </location>
</feature>
<dbReference type="EMBL" id="JAINUF010000008">
    <property type="protein sequence ID" value="KAJ8352010.1"/>
    <property type="molecule type" value="Genomic_DNA"/>
</dbReference>
<dbReference type="InterPro" id="IPR046616">
    <property type="entry name" value="DUF6729"/>
</dbReference>
<protein>
    <recommendedName>
        <fullName evidence="2">DUF6729 domain-containing protein</fullName>
    </recommendedName>
</protein>
<reference evidence="3" key="1">
    <citation type="journal article" date="2023" name="Science">
        <title>Genome structures resolve the early diversification of teleost fishes.</title>
        <authorList>
            <person name="Parey E."/>
            <person name="Louis A."/>
            <person name="Montfort J."/>
            <person name="Bouchez O."/>
            <person name="Roques C."/>
            <person name="Iampietro C."/>
            <person name="Lluch J."/>
            <person name="Castinel A."/>
            <person name="Donnadieu C."/>
            <person name="Desvignes T."/>
            <person name="Floi Bucao C."/>
            <person name="Jouanno E."/>
            <person name="Wen M."/>
            <person name="Mejri S."/>
            <person name="Dirks R."/>
            <person name="Jansen H."/>
            <person name="Henkel C."/>
            <person name="Chen W.J."/>
            <person name="Zahm M."/>
            <person name="Cabau C."/>
            <person name="Klopp C."/>
            <person name="Thompson A.W."/>
            <person name="Robinson-Rechavi M."/>
            <person name="Braasch I."/>
            <person name="Lecointre G."/>
            <person name="Bobe J."/>
            <person name="Postlethwait J.H."/>
            <person name="Berthelot C."/>
            <person name="Roest Crollius H."/>
            <person name="Guiguen Y."/>
        </authorList>
    </citation>
    <scope>NUCLEOTIDE SEQUENCE</scope>
    <source>
        <strain evidence="3">WJC10195</strain>
    </source>
</reference>
<sequence length="1444" mass="162599">MKRLTFFPGRMKVCFRRGASGFLRQDPSDQAKRIKDNPALQDKSPPQKEELVKNNARTVVLQRGGDLSDKQEVLGEYIIQFGKYKGKSFRWLLENDVGYTLYLIKKVDQEEKAGVFKPEGHSKASLLSFLEYSRSHQEIEDLLKYVSSQQPPALTPSSEDDNLVSFGTRAKDTWRGIWDSRADGFAAFVMGKECIPNSRMDKLKKYLMKQQALLDSAIPPAIPVMSLTPTATSTIASVLPVMEEDEELERLMLSLSPSRFLSQPTPVKVLLPIPTELLAIASSLVPQPRGKDQEPRAPAQSPPSHDVRPPAAIPPSAPAQPGAAIPGYDQEFTRWRCSLQQSVWMKTELESLGLWPGSRPVRHPMNMVSLWRHPPQPEIIETTSELPSPKYFQLHPFFIWKPEHTIMQRLRNNYVLPCLHNCPNPQVASAGVGRPRVIIGTSGQYYILASRLTCKVCKRNWFADKAEWLEKLPRRLVNIMPALLTHKKAICKTVMDELRRSSRSPNDMANQLTEMLHLKFERAHLAYLHSINNIRDAEAGLYGQRTITGFLRQDDTPAPFGGYEDADGWCGVSVSPHYLVECLLQEHKRQEPALTKLLQGTFGQVFRADHTRRVARKVVLASGTMSSYAVMNENWMILSWAMLQSECDRSLEPMYEGLARRYSAAGIEKAGYQWVDRDCCATFRVMEPGPQEHLLWEFWKTTEAIVAEVTSGNLANTCASRSKYNIDITVKLDLFHCIRRFSRECVSEHHPLYSSFCQFLSAAFTVVDQSDLQRLKEAYTFCGIVPANPTKQHIKEHCRAKVPQPRELVQRVEDVLHHFHLAKDPNDVFLFKPSMLKLWRIQRVHILRGCLSDPEVGEGILYRYGGTQQLNHTKGDGATVPIWIPVRGTSQQEGFHFHQARWVTGNRVSTELFQAQGMNGVARWNFQRLVDLKQPDVVLPSVFDPVLMAELNMASEKVTGEPKYPVLQISTRDTGERFGLQDTEPGCRPVPLNWDKNHTQKDANPEVVGTQQSSQQSSAPDVVHCPTAVAAAEGGISQERTVTWDPSPLFAETHPAPAAQVLPPQQSSPSTVLFHPPLAPPPTMPKVGGLVESLINIDLPSTPPLPLSASPRATRTGPIKAGGLIFVLDHSRWTEPMRAAIDGLLAKHHGAKDILKWVDADYAALVHSICADPNSLLHPTTRQHISRYVKHLAKLKNTSSSLNTSPEKLLETQQLWQCLTAESQTISVTTLPAAPVNPPALDSPMTQATVERMVKEILERQQYQQQQQQSQVKKTRSCLACGQPKSRYQGDGSSVHFFHQSGSVKYFYCSTKVFKTYAAEGLTDPRMSFQDFAATAFFQRELDAVKQRGAEWKRVKEERAKRKSAGPQPSGPRCRFCHMSLKQGSGPHVHTYFPGVAGKYVYCPSRVLSLYKPQGMQKEMSWREFQQSAFYEAEKQRWTVEKGK</sequence>
<evidence type="ECO:0000256" key="1">
    <source>
        <dbReference type="SAM" id="MobiDB-lite"/>
    </source>
</evidence>
<feature type="domain" description="DUF6729" evidence="2">
    <location>
        <begin position="367"/>
        <end position="538"/>
    </location>
</feature>
<feature type="region of interest" description="Disordered" evidence="1">
    <location>
        <begin position="26"/>
        <end position="49"/>
    </location>
</feature>
<evidence type="ECO:0000313" key="4">
    <source>
        <dbReference type="Proteomes" id="UP001152622"/>
    </source>
</evidence>
<dbReference type="Pfam" id="PF20499">
    <property type="entry name" value="DUF6729"/>
    <property type="match status" value="1"/>
</dbReference>
<gene>
    <name evidence="3" type="ORF">SKAU_G00234860</name>
</gene>
<dbReference type="PANTHER" id="PTHR47773:SF1">
    <property type="entry name" value="C2H2-TYPE DOMAIN-CONTAINING PROTEIN"/>
    <property type="match status" value="1"/>
</dbReference>
<feature type="compositionally biased region" description="Basic and acidic residues" evidence="1">
    <location>
        <begin position="995"/>
        <end position="1004"/>
    </location>
</feature>
<comment type="caution">
    <text evidence="3">The sequence shown here is derived from an EMBL/GenBank/DDBJ whole genome shotgun (WGS) entry which is preliminary data.</text>
</comment>
<name>A0A9Q1F6H2_SYNKA</name>
<feature type="region of interest" description="Disordered" evidence="1">
    <location>
        <begin position="287"/>
        <end position="325"/>
    </location>
</feature>
<feature type="compositionally biased region" description="Basic and acidic residues" evidence="1">
    <location>
        <begin position="26"/>
        <end position="36"/>
    </location>
</feature>
<keyword evidence="4" id="KW-1185">Reference proteome</keyword>
<dbReference type="Proteomes" id="UP001152622">
    <property type="component" value="Chromosome 8"/>
</dbReference>
<organism evidence="3 4">
    <name type="scientific">Synaphobranchus kaupii</name>
    <name type="common">Kaup's arrowtooth eel</name>
    <dbReference type="NCBI Taxonomy" id="118154"/>
    <lineage>
        <taxon>Eukaryota</taxon>
        <taxon>Metazoa</taxon>
        <taxon>Chordata</taxon>
        <taxon>Craniata</taxon>
        <taxon>Vertebrata</taxon>
        <taxon>Euteleostomi</taxon>
        <taxon>Actinopterygii</taxon>
        <taxon>Neopterygii</taxon>
        <taxon>Teleostei</taxon>
        <taxon>Anguilliformes</taxon>
        <taxon>Synaphobranchidae</taxon>
        <taxon>Synaphobranchus</taxon>
    </lineage>
</organism>
<proteinExistence type="predicted"/>